<dbReference type="EMBL" id="ML121536">
    <property type="protein sequence ID" value="RPB25964.1"/>
    <property type="molecule type" value="Genomic_DNA"/>
</dbReference>
<sequence length="161" mass="18053">MYWREIGGGRTGKWIGRWVNELQCSSFHSSNHIFNGYIGQFKNIFLHIIMIFTGLAQILTVLTSFPNHISSCKIHHFTSIYHCLEVPLLLQKDLVRLSLRTSAAVFSALISALTPISVDCWSRRRSMISIHISIAWSKSVAAASATLDSFLLASITPLSFL</sequence>
<evidence type="ECO:0000313" key="2">
    <source>
        <dbReference type="EMBL" id="RPB25964.1"/>
    </source>
</evidence>
<keyword evidence="1" id="KW-0472">Membrane</keyword>
<evidence type="ECO:0000313" key="3">
    <source>
        <dbReference type="Proteomes" id="UP000267821"/>
    </source>
</evidence>
<evidence type="ECO:0000256" key="1">
    <source>
        <dbReference type="SAM" id="Phobius"/>
    </source>
</evidence>
<protein>
    <submittedName>
        <fullName evidence="2">Uncharacterized protein</fullName>
    </submittedName>
</protein>
<keyword evidence="1" id="KW-1133">Transmembrane helix</keyword>
<name>A0A3N4LSS4_9PEZI</name>
<organism evidence="2 3">
    <name type="scientific">Terfezia boudieri ATCC MYA-4762</name>
    <dbReference type="NCBI Taxonomy" id="1051890"/>
    <lineage>
        <taxon>Eukaryota</taxon>
        <taxon>Fungi</taxon>
        <taxon>Dikarya</taxon>
        <taxon>Ascomycota</taxon>
        <taxon>Pezizomycotina</taxon>
        <taxon>Pezizomycetes</taxon>
        <taxon>Pezizales</taxon>
        <taxon>Pezizaceae</taxon>
        <taxon>Terfezia</taxon>
    </lineage>
</organism>
<keyword evidence="1" id="KW-0812">Transmembrane</keyword>
<accession>A0A3N4LSS4</accession>
<dbReference type="InParanoid" id="A0A3N4LSS4"/>
<dbReference type="AlphaFoldDB" id="A0A3N4LSS4"/>
<reference evidence="2 3" key="1">
    <citation type="journal article" date="2018" name="Nat. Ecol. Evol.">
        <title>Pezizomycetes genomes reveal the molecular basis of ectomycorrhizal truffle lifestyle.</title>
        <authorList>
            <person name="Murat C."/>
            <person name="Payen T."/>
            <person name="Noel B."/>
            <person name="Kuo A."/>
            <person name="Morin E."/>
            <person name="Chen J."/>
            <person name="Kohler A."/>
            <person name="Krizsan K."/>
            <person name="Balestrini R."/>
            <person name="Da Silva C."/>
            <person name="Montanini B."/>
            <person name="Hainaut M."/>
            <person name="Levati E."/>
            <person name="Barry K.W."/>
            <person name="Belfiori B."/>
            <person name="Cichocki N."/>
            <person name="Clum A."/>
            <person name="Dockter R.B."/>
            <person name="Fauchery L."/>
            <person name="Guy J."/>
            <person name="Iotti M."/>
            <person name="Le Tacon F."/>
            <person name="Lindquist E.A."/>
            <person name="Lipzen A."/>
            <person name="Malagnac F."/>
            <person name="Mello A."/>
            <person name="Molinier V."/>
            <person name="Miyauchi S."/>
            <person name="Poulain J."/>
            <person name="Riccioni C."/>
            <person name="Rubini A."/>
            <person name="Sitrit Y."/>
            <person name="Splivallo R."/>
            <person name="Traeger S."/>
            <person name="Wang M."/>
            <person name="Zifcakova L."/>
            <person name="Wipf D."/>
            <person name="Zambonelli A."/>
            <person name="Paolocci F."/>
            <person name="Nowrousian M."/>
            <person name="Ottonello S."/>
            <person name="Baldrian P."/>
            <person name="Spatafora J.W."/>
            <person name="Henrissat B."/>
            <person name="Nagy L.G."/>
            <person name="Aury J.M."/>
            <person name="Wincker P."/>
            <person name="Grigoriev I.V."/>
            <person name="Bonfante P."/>
            <person name="Martin F.M."/>
        </authorList>
    </citation>
    <scope>NUCLEOTIDE SEQUENCE [LARGE SCALE GENOMIC DNA]</scope>
    <source>
        <strain evidence="2 3">ATCC MYA-4762</strain>
    </source>
</reference>
<keyword evidence="3" id="KW-1185">Reference proteome</keyword>
<proteinExistence type="predicted"/>
<dbReference type="Proteomes" id="UP000267821">
    <property type="component" value="Unassembled WGS sequence"/>
</dbReference>
<feature type="transmembrane region" description="Helical" evidence="1">
    <location>
        <begin position="44"/>
        <end position="65"/>
    </location>
</feature>
<gene>
    <name evidence="2" type="ORF">L211DRAFT_67376</name>
</gene>